<comment type="caution">
    <text evidence="5">The sequence shown here is derived from an EMBL/GenBank/DDBJ whole genome shotgun (WGS) entry which is preliminary data.</text>
</comment>
<dbReference type="Pfam" id="PF04336">
    <property type="entry name" value="ACP_PD"/>
    <property type="match status" value="1"/>
</dbReference>
<proteinExistence type="predicted"/>
<evidence type="ECO:0000256" key="2">
    <source>
        <dbReference type="ARBA" id="ARBA00022801"/>
    </source>
</evidence>
<keyword evidence="2" id="KW-0378">Hydrolase</keyword>
<evidence type="ECO:0000313" key="5">
    <source>
        <dbReference type="EMBL" id="NWB94690.1"/>
    </source>
</evidence>
<reference evidence="5 6" key="1">
    <citation type="submission" date="2020-04" db="EMBL/GenBank/DDBJ databases">
        <title>Molecular characterization of pseudomonads from Agaricus bisporus reveal novel blotch 2 pathogens in Western Europe.</title>
        <authorList>
            <person name="Taparia T."/>
            <person name="Krijger M."/>
            <person name="Haynes E."/>
            <person name="Elpinstone J.G."/>
            <person name="Noble R."/>
            <person name="Van Der Wolf J."/>
        </authorList>
    </citation>
    <scope>NUCLEOTIDE SEQUENCE [LARGE SCALE GENOMIC DNA]</scope>
    <source>
        <strain evidence="5 6">H7001</strain>
    </source>
</reference>
<sequence length="193" mass="22142">MNYLAHLHLGGQRPEQLLGSLYGDFVKGRVQGQFTPSIEAAIQLHRHIDVFTDRHPLVGHALSRFSQTRRRYAGIVLDVFFDHCLARDWALYAEGELDSFTAQVYRVLEGEPNLPGRLAEIAPYMAADDWLGSYRDFEVLGPVLRGISRRLSRPEELAHAMDELEGLYEPLSEDFRLFYPELQAFSRQECHPL</sequence>
<keyword evidence="4" id="KW-0275">Fatty acid biosynthesis</keyword>
<dbReference type="PIRSF" id="PIRSF011489">
    <property type="entry name" value="DUF479"/>
    <property type="match status" value="1"/>
</dbReference>
<evidence type="ECO:0000256" key="4">
    <source>
        <dbReference type="ARBA" id="ARBA00023160"/>
    </source>
</evidence>
<evidence type="ECO:0000256" key="1">
    <source>
        <dbReference type="ARBA" id="ARBA00022516"/>
    </source>
</evidence>
<dbReference type="GO" id="GO:0006633">
    <property type="term" value="P:fatty acid biosynthetic process"/>
    <property type="evidence" value="ECO:0007669"/>
    <property type="project" value="UniProtKB-KW"/>
</dbReference>
<dbReference type="PANTHER" id="PTHR38764:SF1">
    <property type="entry name" value="ACYL CARRIER PROTEIN PHOSPHODIESTERASE"/>
    <property type="match status" value="1"/>
</dbReference>
<dbReference type="InterPro" id="IPR007431">
    <property type="entry name" value="ACP_PD"/>
</dbReference>
<dbReference type="PANTHER" id="PTHR38764">
    <property type="entry name" value="ACYL CARRIER PROTEIN PHOSPHODIESTERASE"/>
    <property type="match status" value="1"/>
</dbReference>
<name>A0A7Y7X7X1_9PSED</name>
<gene>
    <name evidence="5" type="ORF">HX882_02145</name>
</gene>
<keyword evidence="1" id="KW-0444">Lipid biosynthesis</keyword>
<dbReference type="EMBL" id="JACAQB010000003">
    <property type="protein sequence ID" value="NWB94690.1"/>
    <property type="molecule type" value="Genomic_DNA"/>
</dbReference>
<evidence type="ECO:0000313" key="6">
    <source>
        <dbReference type="Proteomes" id="UP000539985"/>
    </source>
</evidence>
<evidence type="ECO:0000256" key="3">
    <source>
        <dbReference type="ARBA" id="ARBA00023098"/>
    </source>
</evidence>
<dbReference type="AlphaFoldDB" id="A0A7Y7X7X1"/>
<keyword evidence="4" id="KW-0276">Fatty acid metabolism</keyword>
<organism evidence="5 6">
    <name type="scientific">Pseudomonas gingeri</name>
    <dbReference type="NCBI Taxonomy" id="117681"/>
    <lineage>
        <taxon>Bacteria</taxon>
        <taxon>Pseudomonadati</taxon>
        <taxon>Pseudomonadota</taxon>
        <taxon>Gammaproteobacteria</taxon>
        <taxon>Pseudomonadales</taxon>
        <taxon>Pseudomonadaceae</taxon>
        <taxon>Pseudomonas</taxon>
    </lineage>
</organism>
<keyword evidence="3" id="KW-0443">Lipid metabolism</keyword>
<dbReference type="RefSeq" id="WP_177092846.1">
    <property type="nucleotide sequence ID" value="NZ_JACAOS010000001.1"/>
</dbReference>
<dbReference type="Proteomes" id="UP000539985">
    <property type="component" value="Unassembled WGS sequence"/>
</dbReference>
<dbReference type="GO" id="GO:0008770">
    <property type="term" value="F:[acyl-carrier-protein] phosphodiesterase activity"/>
    <property type="evidence" value="ECO:0007669"/>
    <property type="project" value="InterPro"/>
</dbReference>
<protein>
    <submittedName>
        <fullName evidence="5">DUF479 domain-containing protein</fullName>
    </submittedName>
</protein>
<accession>A0A7Y7X7X1</accession>